<dbReference type="SUPFAM" id="SSF46955">
    <property type="entry name" value="Putative DNA-binding domain"/>
    <property type="match status" value="1"/>
</dbReference>
<organism evidence="2 3">
    <name type="scientific">Desulfamplus magnetovallimortis</name>
    <dbReference type="NCBI Taxonomy" id="1246637"/>
    <lineage>
        <taxon>Bacteria</taxon>
        <taxon>Pseudomonadati</taxon>
        <taxon>Thermodesulfobacteriota</taxon>
        <taxon>Desulfobacteria</taxon>
        <taxon>Desulfobacterales</taxon>
        <taxon>Desulfobacteraceae</taxon>
        <taxon>Desulfamplus</taxon>
    </lineage>
</organism>
<dbReference type="OrthoDB" id="9800023at2"/>
<dbReference type="InterPro" id="IPR041657">
    <property type="entry name" value="HTH_17"/>
</dbReference>
<feature type="domain" description="Helix-turn-helix" evidence="1">
    <location>
        <begin position="14"/>
        <end position="67"/>
    </location>
</feature>
<evidence type="ECO:0000313" key="3">
    <source>
        <dbReference type="Proteomes" id="UP000191931"/>
    </source>
</evidence>
<sequence length="85" mass="9997">MRKRKKRSPVEVGYFTVTEAADYLRLSERLLRDQLKDPVHPIPHYRIGSAGRLIRIKRDDIDQWLENFRASSDTDLDQIVSELMA</sequence>
<dbReference type="AlphaFoldDB" id="A0A1W1HDQ7"/>
<dbReference type="Pfam" id="PF12728">
    <property type="entry name" value="HTH_17"/>
    <property type="match status" value="1"/>
</dbReference>
<evidence type="ECO:0000313" key="2">
    <source>
        <dbReference type="EMBL" id="SLM30609.1"/>
    </source>
</evidence>
<name>A0A1W1HDQ7_9BACT</name>
<proteinExistence type="predicted"/>
<dbReference type="Proteomes" id="UP000191931">
    <property type="component" value="Unassembled WGS sequence"/>
</dbReference>
<accession>A0A1W1HDQ7</accession>
<reference evidence="2 3" key="1">
    <citation type="submission" date="2017-03" db="EMBL/GenBank/DDBJ databases">
        <authorList>
            <person name="Afonso C.L."/>
            <person name="Miller P.J."/>
            <person name="Scott M.A."/>
            <person name="Spackman E."/>
            <person name="Goraichik I."/>
            <person name="Dimitrov K.M."/>
            <person name="Suarez D.L."/>
            <person name="Swayne D.E."/>
        </authorList>
    </citation>
    <scope>NUCLEOTIDE SEQUENCE [LARGE SCALE GENOMIC DNA]</scope>
    <source>
        <strain evidence="2">PRJEB14757</strain>
    </source>
</reference>
<dbReference type="InterPro" id="IPR009061">
    <property type="entry name" value="DNA-bd_dom_put_sf"/>
</dbReference>
<gene>
    <name evidence="2" type="ORF">MTBBW1_2330003</name>
</gene>
<evidence type="ECO:0000259" key="1">
    <source>
        <dbReference type="Pfam" id="PF12728"/>
    </source>
</evidence>
<dbReference type="NCBIfam" id="TIGR01764">
    <property type="entry name" value="excise"/>
    <property type="match status" value="1"/>
</dbReference>
<protein>
    <recommendedName>
        <fullName evidence="1">Helix-turn-helix domain-containing protein</fullName>
    </recommendedName>
</protein>
<dbReference type="EMBL" id="FWEV01000150">
    <property type="protein sequence ID" value="SLM30609.1"/>
    <property type="molecule type" value="Genomic_DNA"/>
</dbReference>
<keyword evidence="3" id="KW-1185">Reference proteome</keyword>
<dbReference type="RefSeq" id="WP_080808819.1">
    <property type="nucleotide sequence ID" value="NZ_LT828562.1"/>
</dbReference>
<dbReference type="InterPro" id="IPR010093">
    <property type="entry name" value="SinI_DNA-bd"/>
</dbReference>
<dbReference type="GO" id="GO:0003677">
    <property type="term" value="F:DNA binding"/>
    <property type="evidence" value="ECO:0007669"/>
    <property type="project" value="InterPro"/>
</dbReference>